<keyword evidence="2 4" id="KW-0808">Transferase</keyword>
<dbReference type="InterPro" id="IPR029063">
    <property type="entry name" value="SAM-dependent_MTases_sf"/>
</dbReference>
<reference evidence="5" key="1">
    <citation type="submission" date="2018-05" db="EMBL/GenBank/DDBJ databases">
        <title>Azospirillum thermophila sp. nov., a novel isolated from hot spring.</title>
        <authorList>
            <person name="Zhao Z."/>
        </authorList>
    </citation>
    <scope>NUCLEOTIDE SEQUENCE [LARGE SCALE GENOMIC DNA]</scope>
    <source>
        <strain evidence="5">CFH 70021</strain>
    </source>
</reference>
<dbReference type="EMBL" id="CP029353">
    <property type="protein sequence ID" value="AWK87449.1"/>
    <property type="molecule type" value="Genomic_DNA"/>
</dbReference>
<dbReference type="PANTHER" id="PTHR43861:SF1">
    <property type="entry name" value="TRANS-ACONITATE 2-METHYLTRANSFERASE"/>
    <property type="match status" value="1"/>
</dbReference>
<keyword evidence="1 4" id="KW-0489">Methyltransferase</keyword>
<evidence type="ECO:0000313" key="5">
    <source>
        <dbReference type="Proteomes" id="UP000245629"/>
    </source>
</evidence>
<dbReference type="GO" id="GO:0030798">
    <property type="term" value="F:trans-aconitate 2-methyltransferase activity"/>
    <property type="evidence" value="ECO:0007669"/>
    <property type="project" value="UniProtKB-EC"/>
</dbReference>
<dbReference type="EC" id="2.1.1.144" evidence="4"/>
<dbReference type="SUPFAM" id="SSF53335">
    <property type="entry name" value="S-adenosyl-L-methionine-dependent methyltransferases"/>
    <property type="match status" value="1"/>
</dbReference>
<keyword evidence="5" id="KW-1185">Reference proteome</keyword>
<dbReference type="AlphaFoldDB" id="A0A2S2CSK2"/>
<feature type="domain" description="Methyltransferase" evidence="3">
    <location>
        <begin position="38"/>
        <end position="123"/>
    </location>
</feature>
<dbReference type="GO" id="GO:0032259">
    <property type="term" value="P:methylation"/>
    <property type="evidence" value="ECO:0007669"/>
    <property type="project" value="UniProtKB-KW"/>
</dbReference>
<evidence type="ECO:0000313" key="4">
    <source>
        <dbReference type="EMBL" id="AWK87449.1"/>
    </source>
</evidence>
<evidence type="ECO:0000256" key="2">
    <source>
        <dbReference type="ARBA" id="ARBA00022679"/>
    </source>
</evidence>
<dbReference type="OrthoDB" id="9795085at2"/>
<dbReference type="Proteomes" id="UP000245629">
    <property type="component" value="Chromosome 2"/>
</dbReference>
<dbReference type="RefSeq" id="WP_109328616.1">
    <property type="nucleotide sequence ID" value="NZ_CP029353.1"/>
</dbReference>
<organism evidence="4 5">
    <name type="scientific">Azospirillum thermophilum</name>
    <dbReference type="NCBI Taxonomy" id="2202148"/>
    <lineage>
        <taxon>Bacteria</taxon>
        <taxon>Pseudomonadati</taxon>
        <taxon>Pseudomonadota</taxon>
        <taxon>Alphaproteobacteria</taxon>
        <taxon>Rhodospirillales</taxon>
        <taxon>Azospirillaceae</taxon>
        <taxon>Azospirillum</taxon>
    </lineage>
</organism>
<dbReference type="InterPro" id="IPR041698">
    <property type="entry name" value="Methyltransf_25"/>
</dbReference>
<accession>A0A2S2CSK2</accession>
<protein>
    <submittedName>
        <fullName evidence="4">Trans-aconitate 2-methyltransferase</fullName>
        <ecNumber evidence="4">2.1.1.144</ecNumber>
    </submittedName>
</protein>
<gene>
    <name evidence="4" type="ORF">DEW08_15550</name>
</gene>
<sequence>MAWDPKRDDDRDTGRDRPVSDLLAALSALHPRTIVVLRCGDGHLARRLAATWPEAAVLGVDPCEAMLRWAAATPSRVRYEQAALADWRPAHPVDLIVCDGGPADPGEHPRLLPELLQRLAPGGTLALVLPRTEEEAPYRLLLQAARRDPWAERLEGLLRPAPAHAPGDYYDWLRPLAARIELWQAEYLTPVSADIPLQQRVNPDMLAPVMEALSGTALDRFLADYARRLEEAFPQRCDGTVLMPSRRLFVVARIAG</sequence>
<dbReference type="CDD" id="cd02440">
    <property type="entry name" value="AdoMet_MTases"/>
    <property type="match status" value="1"/>
</dbReference>
<proteinExistence type="predicted"/>
<dbReference type="InterPro" id="IPR023149">
    <property type="entry name" value="Trans_acon_MeTrfase_C"/>
</dbReference>
<dbReference type="Gene3D" id="1.10.150.290">
    <property type="entry name" value="S-adenosyl-L-methionine-dependent methyltransferases"/>
    <property type="match status" value="1"/>
</dbReference>
<evidence type="ECO:0000259" key="3">
    <source>
        <dbReference type="Pfam" id="PF13649"/>
    </source>
</evidence>
<name>A0A2S2CSK2_9PROT</name>
<dbReference type="KEGG" id="azz:DEW08_15550"/>
<dbReference type="Pfam" id="PF13649">
    <property type="entry name" value="Methyltransf_25"/>
    <property type="match status" value="1"/>
</dbReference>
<dbReference type="PANTHER" id="PTHR43861">
    <property type="entry name" value="TRANS-ACONITATE 2-METHYLTRANSFERASE-RELATED"/>
    <property type="match status" value="1"/>
</dbReference>
<dbReference type="Gene3D" id="3.40.50.150">
    <property type="entry name" value="Vaccinia Virus protein VP39"/>
    <property type="match status" value="1"/>
</dbReference>
<evidence type="ECO:0000256" key="1">
    <source>
        <dbReference type="ARBA" id="ARBA00022603"/>
    </source>
</evidence>